<comment type="caution">
    <text evidence="9">The sequence shown here is derived from an EMBL/GenBank/DDBJ whole genome shotgun (WGS) entry which is preliminary data.</text>
</comment>
<feature type="compositionally biased region" description="Low complexity" evidence="5">
    <location>
        <begin position="432"/>
        <end position="450"/>
    </location>
</feature>
<dbReference type="InterPro" id="IPR001895">
    <property type="entry name" value="RASGEF_cat_dom"/>
</dbReference>
<dbReference type="InterPro" id="IPR036964">
    <property type="entry name" value="RASGEF_cat_dom_sf"/>
</dbReference>
<dbReference type="SMART" id="SM00229">
    <property type="entry name" value="RasGEFN"/>
    <property type="match status" value="1"/>
</dbReference>
<dbReference type="CDD" id="cd11883">
    <property type="entry name" value="SH3_Sdc25"/>
    <property type="match status" value="1"/>
</dbReference>
<dbReference type="PROSITE" id="PS50009">
    <property type="entry name" value="RASGEF_CAT"/>
    <property type="match status" value="1"/>
</dbReference>
<evidence type="ECO:0000313" key="9">
    <source>
        <dbReference type="EMBL" id="KAL0961335.1"/>
    </source>
</evidence>
<dbReference type="PANTHER" id="PTHR23113">
    <property type="entry name" value="GUANINE NUCLEOTIDE EXCHANGE FACTOR"/>
    <property type="match status" value="1"/>
</dbReference>
<proteinExistence type="predicted"/>
<evidence type="ECO:0000313" key="10">
    <source>
        <dbReference type="Proteomes" id="UP001556367"/>
    </source>
</evidence>
<dbReference type="CDD" id="cd00155">
    <property type="entry name" value="RasGEF"/>
    <property type="match status" value="1"/>
</dbReference>
<reference evidence="10" key="1">
    <citation type="submission" date="2024-06" db="EMBL/GenBank/DDBJ databases">
        <title>Multi-omics analyses provide insights into the biosynthesis of the anticancer antibiotic pleurotin in Hohenbuehelia grisea.</title>
        <authorList>
            <person name="Weaver J.A."/>
            <person name="Alberti F."/>
        </authorList>
    </citation>
    <scope>NUCLEOTIDE SEQUENCE [LARGE SCALE GENOMIC DNA]</scope>
    <source>
        <strain evidence="10">T-177</strain>
    </source>
</reference>
<dbReference type="Pfam" id="PF00618">
    <property type="entry name" value="RasGEF_N"/>
    <property type="match status" value="1"/>
</dbReference>
<feature type="region of interest" description="Disordered" evidence="5">
    <location>
        <begin position="939"/>
        <end position="984"/>
    </location>
</feature>
<dbReference type="InterPro" id="IPR008937">
    <property type="entry name" value="Ras-like_GEF"/>
</dbReference>
<dbReference type="Proteomes" id="UP001556367">
    <property type="component" value="Unassembled WGS sequence"/>
</dbReference>
<dbReference type="PANTHER" id="PTHR23113:SF354">
    <property type="entry name" value="BUD SITE SELECTION PROTEIN 5"/>
    <property type="match status" value="1"/>
</dbReference>
<dbReference type="PROSITE" id="PS50212">
    <property type="entry name" value="RASGEF_NTER"/>
    <property type="match status" value="1"/>
</dbReference>
<dbReference type="Gene3D" id="1.20.870.10">
    <property type="entry name" value="Son of sevenless (SoS) protein Chain: S domain 1"/>
    <property type="match status" value="1"/>
</dbReference>
<feature type="compositionally biased region" description="Low complexity" evidence="5">
    <location>
        <begin position="946"/>
        <end position="955"/>
    </location>
</feature>
<feature type="compositionally biased region" description="Low complexity" evidence="5">
    <location>
        <begin position="45"/>
        <end position="70"/>
    </location>
</feature>
<accession>A0ABR3K149</accession>
<protein>
    <recommendedName>
        <fullName evidence="11">Ras GEF</fullName>
    </recommendedName>
</protein>
<dbReference type="InterPro" id="IPR000651">
    <property type="entry name" value="Ras-like_Gua-exchang_fac_N"/>
</dbReference>
<dbReference type="EMBL" id="JASNQZ010000001">
    <property type="protein sequence ID" value="KAL0961335.1"/>
    <property type="molecule type" value="Genomic_DNA"/>
</dbReference>
<dbReference type="PROSITE" id="PS50002">
    <property type="entry name" value="SH3"/>
    <property type="match status" value="1"/>
</dbReference>
<feature type="domain" description="SH3" evidence="6">
    <location>
        <begin position="91"/>
        <end position="152"/>
    </location>
</feature>
<feature type="compositionally biased region" description="Polar residues" evidence="5">
    <location>
        <begin position="317"/>
        <end position="360"/>
    </location>
</feature>
<name>A0ABR3K149_9AGAR</name>
<feature type="domain" description="Ras-GEF" evidence="7">
    <location>
        <begin position="1010"/>
        <end position="1248"/>
    </location>
</feature>
<dbReference type="InterPro" id="IPR023578">
    <property type="entry name" value="Ras_GEF_dom_sf"/>
</dbReference>
<dbReference type="InterPro" id="IPR056685">
    <property type="entry name" value="DUF7783"/>
</dbReference>
<dbReference type="SMART" id="SM00147">
    <property type="entry name" value="RasGEF"/>
    <property type="match status" value="1"/>
</dbReference>
<dbReference type="InterPro" id="IPR001452">
    <property type="entry name" value="SH3_domain"/>
</dbReference>
<feature type="compositionally biased region" description="Basic and acidic residues" evidence="5">
    <location>
        <begin position="386"/>
        <end position="395"/>
    </location>
</feature>
<feature type="region of interest" description="Disordered" evidence="5">
    <location>
        <begin position="734"/>
        <end position="769"/>
    </location>
</feature>
<gene>
    <name evidence="9" type="ORF">HGRIS_006292</name>
</gene>
<dbReference type="PROSITE" id="PS00720">
    <property type="entry name" value="RASGEF"/>
    <property type="match status" value="1"/>
</dbReference>
<dbReference type="Gene3D" id="2.30.30.40">
    <property type="entry name" value="SH3 Domains"/>
    <property type="match status" value="1"/>
</dbReference>
<feature type="region of interest" description="Disordered" evidence="5">
    <location>
        <begin position="381"/>
        <end position="452"/>
    </location>
</feature>
<dbReference type="CDD" id="cd06224">
    <property type="entry name" value="REM"/>
    <property type="match status" value="1"/>
</dbReference>
<dbReference type="Pfam" id="PF00617">
    <property type="entry name" value="RasGEF"/>
    <property type="match status" value="1"/>
</dbReference>
<feature type="region of interest" description="Disordered" evidence="5">
    <location>
        <begin position="316"/>
        <end position="360"/>
    </location>
</feature>
<dbReference type="InterPro" id="IPR036028">
    <property type="entry name" value="SH3-like_dom_sf"/>
</dbReference>
<dbReference type="Pfam" id="PF07653">
    <property type="entry name" value="SH3_2"/>
    <property type="match status" value="1"/>
</dbReference>
<evidence type="ECO:0000256" key="5">
    <source>
        <dbReference type="SAM" id="MobiDB-lite"/>
    </source>
</evidence>
<evidence type="ECO:0000259" key="6">
    <source>
        <dbReference type="PROSITE" id="PS50002"/>
    </source>
</evidence>
<organism evidence="9 10">
    <name type="scientific">Hohenbuehelia grisea</name>
    <dbReference type="NCBI Taxonomy" id="104357"/>
    <lineage>
        <taxon>Eukaryota</taxon>
        <taxon>Fungi</taxon>
        <taxon>Dikarya</taxon>
        <taxon>Basidiomycota</taxon>
        <taxon>Agaricomycotina</taxon>
        <taxon>Agaricomycetes</taxon>
        <taxon>Agaricomycetidae</taxon>
        <taxon>Agaricales</taxon>
        <taxon>Pleurotineae</taxon>
        <taxon>Pleurotaceae</taxon>
        <taxon>Hohenbuehelia</taxon>
    </lineage>
</organism>
<feature type="compositionally biased region" description="Polar residues" evidence="5">
    <location>
        <begin position="20"/>
        <end position="31"/>
    </location>
</feature>
<dbReference type="PRINTS" id="PR00452">
    <property type="entry name" value="SH3DOMAIN"/>
</dbReference>
<evidence type="ECO:0000256" key="3">
    <source>
        <dbReference type="PROSITE-ProRule" id="PRU00168"/>
    </source>
</evidence>
<evidence type="ECO:0008006" key="11">
    <source>
        <dbReference type="Google" id="ProtNLM"/>
    </source>
</evidence>
<evidence type="ECO:0000256" key="1">
    <source>
        <dbReference type="ARBA" id="ARBA00022443"/>
    </source>
</evidence>
<dbReference type="Pfam" id="PF25006">
    <property type="entry name" value="DUF7783"/>
    <property type="match status" value="1"/>
</dbReference>
<feature type="region of interest" description="Disordered" evidence="5">
    <location>
        <begin position="1"/>
        <end position="83"/>
    </location>
</feature>
<dbReference type="InterPro" id="IPR019804">
    <property type="entry name" value="Ras_G-nucl-exch_fac_CS"/>
</dbReference>
<evidence type="ECO:0000256" key="4">
    <source>
        <dbReference type="PROSITE-ProRule" id="PRU00192"/>
    </source>
</evidence>
<keyword evidence="1 4" id="KW-0728">SH3 domain</keyword>
<evidence type="ECO:0000259" key="8">
    <source>
        <dbReference type="PROSITE" id="PS50212"/>
    </source>
</evidence>
<evidence type="ECO:0000256" key="2">
    <source>
        <dbReference type="ARBA" id="ARBA00022658"/>
    </source>
</evidence>
<keyword evidence="10" id="KW-1185">Reference proteome</keyword>
<feature type="region of interest" description="Disordered" evidence="5">
    <location>
        <begin position="669"/>
        <end position="693"/>
    </location>
</feature>
<feature type="compositionally biased region" description="Low complexity" evidence="5">
    <location>
        <begin position="970"/>
        <end position="981"/>
    </location>
</feature>
<evidence type="ECO:0000259" key="7">
    <source>
        <dbReference type="PROSITE" id="PS50009"/>
    </source>
</evidence>
<keyword evidence="2 3" id="KW-0344">Guanine-nucleotide releasing factor</keyword>
<feature type="domain" description="N-terminal Ras-GEF" evidence="8">
    <location>
        <begin position="808"/>
        <end position="939"/>
    </location>
</feature>
<sequence>MHSGLKIDTSLVASAAGPSSAKSHSRSTTPAPATGRKSSHRIRSDSTSSFDIVSPTSSSTNASTSSLPLQSPHPSPSPSELVHDDTVRLAPGAEYVLAMHDYAPQPQTTSCLSFRAGQVIHVFNRDQSGWWDGELEGRRGWFPSNYVNPQPTEEELEIARQGQDPNSRLHTRRPSITEALGPDIDSYCPPLMVPLLHGLSLLQNAVRSNRITHFRPSAGCIISCVRSILNETGCLPKDAPTLQRLPVLAQERKRVLSFLAALVEQSKKASGDLDDEETREMEIELLLRQAGQVFAYVRRFLAVAVQCGIELPDKRTSFGSMAGSTDTEGQPSASRSSSYETLPLNHSRNSSINAPLMTHSQDAPVPREIIATSGSALRAQSVGNLHEQRPMSSHDEDLDASLPLLPNRPQFDRGPSTFKQQQYTPRHRQNMLSTSSTSSSSSFSSLESASPPVQPIFPSGPCSAIRLLEALRSTHDTYLSTIAAFIGHAHSYSRSSHASSTGHMYDLVREIVENVCRLLTVVEAVLGHPEIPPSKLGTLRLAKDALYGVTSTLAESVRVLTEPLPEGTTEEEEKQMLLRSATAALKAGADCVGAVKVCLALNRGRWEHPFIVQAGGSEQEQVYYPDEPSHVGELSPTIIPGPSIAAVRGYFGAATLDDEDLTIQAQTSSPVRVPPSMSAKMKARNNSSGSDHSILSQISSRLSDDTAATTPEEIKALPPLNMPDFNTVIEPDLPSPTSLARTDDDGTTWEGSLRSHGHGHGHGRSVDDKRWHGQLPSVPLEVIPEASPDGVLAILQRDYAEDDVAYNSDGHLVGASLDALVERMTPHDALVDPAFSAVFFMTFRLFATSVELVDRIIARWQLAPQPGLTPEAEQLWYTKKGFPMRVRVSNFVKTWVELHWRPAVDDSAAPALTAFVHDGLAGVFPGPAQRILELLERRRQQPTEPGSGAAAAISAKGQRAQRDPPLALNPLLSATTPSSPSEIPRPTMTKALLALLRARNFSAIVITDFDALELARQLTVMECKLYGAITAEEVLDSGVEGTRPPANVRAVSTLSTMITGWVAESILSEHDIKKRTTLVKFFIKVADRCTSLNNYSTPRSMLAALDSSTISRLHQTWMGIPQKSKLQLEALRKLADHGRNYHEYRSRLRNTVPPAVPFLGLYLTDVTFCREGNQSHRASPLNPNKKLINFNKYHKLARIIQDMQRFQVPYNLKAIAEVQEFLNVSFQESKRHGDLQDLYRRSLLIEPKQPADAVLSPTGEMNKLFNWTTRTQTPQASTLT</sequence>
<dbReference type="SMART" id="SM00326">
    <property type="entry name" value="SH3"/>
    <property type="match status" value="1"/>
</dbReference>
<feature type="compositionally biased region" description="Polar residues" evidence="5">
    <location>
        <begin position="684"/>
        <end position="693"/>
    </location>
</feature>
<dbReference type="SUPFAM" id="SSF50044">
    <property type="entry name" value="SH3-domain"/>
    <property type="match status" value="1"/>
</dbReference>
<dbReference type="Gene3D" id="1.10.840.10">
    <property type="entry name" value="Ras guanine-nucleotide exchange factors catalytic domain"/>
    <property type="match status" value="1"/>
</dbReference>
<dbReference type="SUPFAM" id="SSF48366">
    <property type="entry name" value="Ras GEF"/>
    <property type="match status" value="1"/>
</dbReference>